<dbReference type="Proteomes" id="UP001558613">
    <property type="component" value="Unassembled WGS sequence"/>
</dbReference>
<dbReference type="EMBL" id="JAYMGO010000007">
    <property type="protein sequence ID" value="KAL1270835.1"/>
    <property type="molecule type" value="Genomic_DNA"/>
</dbReference>
<reference evidence="1 2" key="1">
    <citation type="submission" date="2023-09" db="EMBL/GenBank/DDBJ databases">
        <authorList>
            <person name="Wang M."/>
        </authorList>
    </citation>
    <scope>NUCLEOTIDE SEQUENCE [LARGE SCALE GENOMIC DNA]</scope>
    <source>
        <strain evidence="1">GT-2023</strain>
        <tissue evidence="1">Liver</tissue>
    </source>
</reference>
<keyword evidence="2" id="KW-1185">Reference proteome</keyword>
<protein>
    <submittedName>
        <fullName evidence="1">Uncharacterized protein</fullName>
    </submittedName>
</protein>
<feature type="non-terminal residue" evidence="1">
    <location>
        <position position="78"/>
    </location>
</feature>
<proteinExistence type="predicted"/>
<comment type="caution">
    <text evidence="1">The sequence shown here is derived from an EMBL/GenBank/DDBJ whole genome shotgun (WGS) entry which is preliminary data.</text>
</comment>
<accession>A0ABR3N207</accession>
<sequence>MDDNSGRGIIIQSSMRHFRDIVWRDARGSKFVEDAHLSLIEDLSPDERAMRVKAWPLVRKPEKKAKEHRSLMPLHTSK</sequence>
<name>A0ABR3N207_9TELE</name>
<gene>
    <name evidence="1" type="ORF">QQF64_029851</name>
</gene>
<evidence type="ECO:0000313" key="2">
    <source>
        <dbReference type="Proteomes" id="UP001558613"/>
    </source>
</evidence>
<evidence type="ECO:0000313" key="1">
    <source>
        <dbReference type="EMBL" id="KAL1270835.1"/>
    </source>
</evidence>
<organism evidence="1 2">
    <name type="scientific">Cirrhinus molitorella</name>
    <name type="common">mud carp</name>
    <dbReference type="NCBI Taxonomy" id="172907"/>
    <lineage>
        <taxon>Eukaryota</taxon>
        <taxon>Metazoa</taxon>
        <taxon>Chordata</taxon>
        <taxon>Craniata</taxon>
        <taxon>Vertebrata</taxon>
        <taxon>Euteleostomi</taxon>
        <taxon>Actinopterygii</taxon>
        <taxon>Neopterygii</taxon>
        <taxon>Teleostei</taxon>
        <taxon>Ostariophysi</taxon>
        <taxon>Cypriniformes</taxon>
        <taxon>Cyprinidae</taxon>
        <taxon>Labeoninae</taxon>
        <taxon>Labeonini</taxon>
        <taxon>Cirrhinus</taxon>
    </lineage>
</organism>